<dbReference type="PROSITE" id="PS00801">
    <property type="entry name" value="TRANSKETOLASE_1"/>
    <property type="match status" value="1"/>
</dbReference>
<sequence>MASEQSGRAVQRTRSVTEPVAERAGWDVVDVRAVDTARLLAADAVQKAGNGHPGTAMSLAPLAYLLFQNVMRHDPNDDQWLGRDRFVLSCGHSSLTLYIQLFLTGYGLELPDLEAYRTWGSATPGHPEHRHTRGVEITTGPLGQGLASAVGMAMAARRERGLLDPEAEPGTSPFDHHVYAIASDGDMMEGITGEAASLAGHQELGALTVFYDSNHISIEDDTDVSFSEDVPARFAAYGWHVQTVDWTGTGTYVEDVDALLAATRRAREETGRPSLIMLRTLIGWPAPTKQNTGKAHGSALGEDEVAATKTLLGFDPEAHFTVEDEVLARTRQAAERGRQAHAAWDEPFAAWQKANPERAALLDRLQNQVLPDGWTDALPAFPADPKGMATRAASGKILTALAPVLPELWGGSADLASSNNTTMDGEPSFIPADRQTKDWKGGPYGRTLHFGIREHAMGAILNGIALQSLTRPYGGTFLTFSDYMRPAVRLAALMKLPATYVWTHDSIGLGEDGPTHQPVEHLAALRAIPGLDVVRPGDANETTACWRTVLEHTDRPTGMVLTRQKVPVLDRDSGEYAPAADAARGGYVLADTPDGATPDVILVATGSEVQIALDARALLTADGLAVRVVSMPCREWFAAQPPAYQDQVLPPAVRARVSVEAAVGQGWRDVVGDAGRIVSLEHYGASADYQRLYTEFGITPQAVAAAAHDSIHDTHHAPRPGGHQQTSAPTSGGTGDRP</sequence>
<dbReference type="SMART" id="SM00861">
    <property type="entry name" value="Transket_pyr"/>
    <property type="match status" value="1"/>
</dbReference>
<evidence type="ECO:0000256" key="12">
    <source>
        <dbReference type="SAM" id="MobiDB-lite"/>
    </source>
</evidence>
<dbReference type="InterPro" id="IPR055152">
    <property type="entry name" value="Transketolase-like_C_2"/>
</dbReference>
<keyword evidence="6 14" id="KW-0808">Transferase</keyword>
<evidence type="ECO:0000256" key="6">
    <source>
        <dbReference type="ARBA" id="ARBA00022679"/>
    </source>
</evidence>
<dbReference type="Pfam" id="PF22613">
    <property type="entry name" value="Transketolase_C_1"/>
    <property type="match status" value="1"/>
</dbReference>
<dbReference type="InterPro" id="IPR005474">
    <property type="entry name" value="Transketolase_N"/>
</dbReference>
<comment type="similarity">
    <text evidence="3">Belongs to the transketolase family.</text>
</comment>
<dbReference type="InterPro" id="IPR033247">
    <property type="entry name" value="Transketolase_fam"/>
</dbReference>
<dbReference type="PANTHER" id="PTHR43522">
    <property type="entry name" value="TRANSKETOLASE"/>
    <property type="match status" value="1"/>
</dbReference>
<evidence type="ECO:0000256" key="2">
    <source>
        <dbReference type="ARBA" id="ARBA00001964"/>
    </source>
</evidence>
<evidence type="ECO:0000313" key="15">
    <source>
        <dbReference type="Proteomes" id="UP001595765"/>
    </source>
</evidence>
<organism evidence="14 15">
    <name type="scientific">Streptomyces polygonati</name>
    <dbReference type="NCBI Taxonomy" id="1617087"/>
    <lineage>
        <taxon>Bacteria</taxon>
        <taxon>Bacillati</taxon>
        <taxon>Actinomycetota</taxon>
        <taxon>Actinomycetes</taxon>
        <taxon>Kitasatosporales</taxon>
        <taxon>Streptomycetaceae</taxon>
        <taxon>Streptomyces</taxon>
    </lineage>
</organism>
<keyword evidence="9" id="KW-0786">Thiamine pyrophosphate</keyword>
<proteinExistence type="inferred from homology"/>
<keyword evidence="8" id="KW-0460">Magnesium</keyword>
<comment type="cofactor">
    <cofactor evidence="1">
        <name>Mg(2+)</name>
        <dbReference type="ChEBI" id="CHEBI:18420"/>
    </cofactor>
</comment>
<dbReference type="PROSITE" id="PS00802">
    <property type="entry name" value="TRANSKETOLASE_2"/>
    <property type="match status" value="1"/>
</dbReference>
<dbReference type="Proteomes" id="UP001595765">
    <property type="component" value="Unassembled WGS sequence"/>
</dbReference>
<comment type="cofactor">
    <cofactor evidence="2">
        <name>thiamine diphosphate</name>
        <dbReference type="ChEBI" id="CHEBI:58937"/>
    </cofactor>
</comment>
<comment type="subunit">
    <text evidence="4">Homodimer.</text>
</comment>
<evidence type="ECO:0000256" key="5">
    <source>
        <dbReference type="ARBA" id="ARBA00013152"/>
    </source>
</evidence>
<dbReference type="EC" id="2.2.1.1" evidence="5 11"/>
<dbReference type="InterPro" id="IPR020826">
    <property type="entry name" value="Transketolase_BS"/>
</dbReference>
<evidence type="ECO:0000256" key="8">
    <source>
        <dbReference type="ARBA" id="ARBA00022842"/>
    </source>
</evidence>
<reference evidence="15" key="1">
    <citation type="journal article" date="2019" name="Int. J. Syst. Evol. Microbiol.">
        <title>The Global Catalogue of Microorganisms (GCM) 10K type strain sequencing project: providing services to taxonomists for standard genome sequencing and annotation.</title>
        <authorList>
            <consortium name="The Broad Institute Genomics Platform"/>
            <consortium name="The Broad Institute Genome Sequencing Center for Infectious Disease"/>
            <person name="Wu L."/>
            <person name="Ma J."/>
        </authorList>
    </citation>
    <scope>NUCLEOTIDE SEQUENCE [LARGE SCALE GENOMIC DNA]</scope>
    <source>
        <strain evidence="15">CGMCC 4.7237</strain>
    </source>
</reference>
<name>A0ABV8HUW5_9ACTN</name>
<dbReference type="InterPro" id="IPR029061">
    <property type="entry name" value="THDP-binding"/>
</dbReference>
<comment type="catalytic activity">
    <reaction evidence="10">
        <text>D-sedoheptulose 7-phosphate + D-glyceraldehyde 3-phosphate = aldehydo-D-ribose 5-phosphate + D-xylulose 5-phosphate</text>
        <dbReference type="Rhea" id="RHEA:10508"/>
        <dbReference type="ChEBI" id="CHEBI:57483"/>
        <dbReference type="ChEBI" id="CHEBI:57737"/>
        <dbReference type="ChEBI" id="CHEBI:58273"/>
        <dbReference type="ChEBI" id="CHEBI:59776"/>
        <dbReference type="EC" id="2.2.1.1"/>
    </reaction>
</comment>
<feature type="domain" description="Transketolase-like pyrimidine-binding" evidence="13">
    <location>
        <begin position="388"/>
        <end position="568"/>
    </location>
</feature>
<evidence type="ECO:0000256" key="11">
    <source>
        <dbReference type="NCBIfam" id="TIGR00232"/>
    </source>
</evidence>
<gene>
    <name evidence="14" type="primary">tkt</name>
    <name evidence="14" type="ORF">ACFO3J_30720</name>
</gene>
<dbReference type="CDD" id="cd07033">
    <property type="entry name" value="TPP_PYR_DXS_TK_like"/>
    <property type="match status" value="1"/>
</dbReference>
<evidence type="ECO:0000256" key="1">
    <source>
        <dbReference type="ARBA" id="ARBA00001946"/>
    </source>
</evidence>
<dbReference type="RefSeq" id="WP_386436396.1">
    <property type="nucleotide sequence ID" value="NZ_JBHSBB010000029.1"/>
</dbReference>
<keyword evidence="15" id="KW-1185">Reference proteome</keyword>
<dbReference type="InterPro" id="IPR005475">
    <property type="entry name" value="Transketolase-like_Pyr-bd"/>
</dbReference>
<dbReference type="GO" id="GO:0004802">
    <property type="term" value="F:transketolase activity"/>
    <property type="evidence" value="ECO:0007669"/>
    <property type="project" value="UniProtKB-EC"/>
</dbReference>
<comment type="caution">
    <text evidence="14">The sequence shown here is derived from an EMBL/GenBank/DDBJ whole genome shotgun (WGS) entry which is preliminary data.</text>
</comment>
<evidence type="ECO:0000256" key="3">
    <source>
        <dbReference type="ARBA" id="ARBA00007131"/>
    </source>
</evidence>
<dbReference type="InterPro" id="IPR049557">
    <property type="entry name" value="Transketolase_CS"/>
</dbReference>
<evidence type="ECO:0000256" key="9">
    <source>
        <dbReference type="ARBA" id="ARBA00023052"/>
    </source>
</evidence>
<evidence type="ECO:0000256" key="4">
    <source>
        <dbReference type="ARBA" id="ARBA00011738"/>
    </source>
</evidence>
<dbReference type="InterPro" id="IPR005478">
    <property type="entry name" value="Transketolase_bac-like"/>
</dbReference>
<accession>A0ABV8HUW5</accession>
<dbReference type="PANTHER" id="PTHR43522:SF2">
    <property type="entry name" value="TRANSKETOLASE 1-RELATED"/>
    <property type="match status" value="1"/>
</dbReference>
<evidence type="ECO:0000313" key="14">
    <source>
        <dbReference type="EMBL" id="MFC4035812.1"/>
    </source>
</evidence>
<dbReference type="SUPFAM" id="SSF52922">
    <property type="entry name" value="TK C-terminal domain-like"/>
    <property type="match status" value="1"/>
</dbReference>
<dbReference type="SUPFAM" id="SSF52518">
    <property type="entry name" value="Thiamin diphosphate-binding fold (THDP-binding)"/>
    <property type="match status" value="2"/>
</dbReference>
<dbReference type="NCBIfam" id="TIGR00232">
    <property type="entry name" value="tktlase_bact"/>
    <property type="match status" value="1"/>
</dbReference>
<evidence type="ECO:0000259" key="13">
    <source>
        <dbReference type="SMART" id="SM00861"/>
    </source>
</evidence>
<evidence type="ECO:0000256" key="10">
    <source>
        <dbReference type="ARBA" id="ARBA00049473"/>
    </source>
</evidence>
<dbReference type="Pfam" id="PF00456">
    <property type="entry name" value="Transketolase_N"/>
    <property type="match status" value="1"/>
</dbReference>
<dbReference type="Gene3D" id="3.40.50.920">
    <property type="match status" value="1"/>
</dbReference>
<protein>
    <recommendedName>
        <fullName evidence="5 11">Transketolase</fullName>
        <ecNumber evidence="5 11">2.2.1.1</ecNumber>
    </recommendedName>
</protein>
<dbReference type="EMBL" id="JBHSBB010000029">
    <property type="protein sequence ID" value="MFC4035812.1"/>
    <property type="molecule type" value="Genomic_DNA"/>
</dbReference>
<dbReference type="Pfam" id="PF02779">
    <property type="entry name" value="Transket_pyr"/>
    <property type="match status" value="1"/>
</dbReference>
<dbReference type="Gene3D" id="3.40.50.970">
    <property type="match status" value="2"/>
</dbReference>
<evidence type="ECO:0000256" key="7">
    <source>
        <dbReference type="ARBA" id="ARBA00022723"/>
    </source>
</evidence>
<keyword evidence="7" id="KW-0479">Metal-binding</keyword>
<dbReference type="CDD" id="cd02012">
    <property type="entry name" value="TPP_TK"/>
    <property type="match status" value="1"/>
</dbReference>
<feature type="region of interest" description="Disordered" evidence="12">
    <location>
        <begin position="707"/>
        <end position="738"/>
    </location>
</feature>
<dbReference type="InterPro" id="IPR009014">
    <property type="entry name" value="Transketo_C/PFOR_II"/>
</dbReference>